<dbReference type="RefSeq" id="WP_192373570.1">
    <property type="nucleotide sequence ID" value="NZ_CAJHIV010000001.1"/>
</dbReference>
<dbReference type="Proteomes" id="UP000652176">
    <property type="component" value="Unassembled WGS sequence"/>
</dbReference>
<reference evidence="1 2" key="1">
    <citation type="submission" date="2020-09" db="EMBL/GenBank/DDBJ databases">
        <title>Methylomonas albis sp. nov. and Methylomonas fluvii sp. nov.: Two cold-adapted methanotrophs from the River Elbe and an amended description of Methylovulum psychrotolerans strain Eb1.</title>
        <authorList>
            <person name="Bussmann I.K."/>
            <person name="Klings K.-W."/>
            <person name="Warnstedt J."/>
            <person name="Hoppert M."/>
            <person name="Saborowski A."/>
            <person name="Horn F."/>
            <person name="Liebner S."/>
        </authorList>
    </citation>
    <scope>NUCLEOTIDE SEQUENCE [LARGE SCALE GENOMIC DNA]</scope>
    <source>
        <strain evidence="1 2">EbA</strain>
    </source>
</reference>
<comment type="caution">
    <text evidence="1">The sequence shown here is derived from an EMBL/GenBank/DDBJ whole genome shotgun (WGS) entry which is preliminary data.</text>
</comment>
<protein>
    <submittedName>
        <fullName evidence="1">Uncharacterized protein</fullName>
    </submittedName>
</protein>
<name>A0ABR9CWD4_9GAMM</name>
<evidence type="ECO:0000313" key="2">
    <source>
        <dbReference type="Proteomes" id="UP000652176"/>
    </source>
</evidence>
<accession>A0ABR9CWD4</accession>
<dbReference type="EMBL" id="JACXSS010000001">
    <property type="protein sequence ID" value="MBD9355172.1"/>
    <property type="molecule type" value="Genomic_DNA"/>
</dbReference>
<gene>
    <name evidence="1" type="ORF">IE877_04640</name>
</gene>
<proteinExistence type="predicted"/>
<keyword evidence="2" id="KW-1185">Reference proteome</keyword>
<sequence length="68" mass="7407">MFDNVVEPDATEDVVGLSKKMLQTLIDDLASGAPADDAAKVETAEALVIPKWKRNHLVGLPSMSRWNT</sequence>
<evidence type="ECO:0000313" key="1">
    <source>
        <dbReference type="EMBL" id="MBD9355172.1"/>
    </source>
</evidence>
<organism evidence="1 2">
    <name type="scientific">Methylomonas albis</name>
    <dbReference type="NCBI Taxonomy" id="1854563"/>
    <lineage>
        <taxon>Bacteria</taxon>
        <taxon>Pseudomonadati</taxon>
        <taxon>Pseudomonadota</taxon>
        <taxon>Gammaproteobacteria</taxon>
        <taxon>Methylococcales</taxon>
        <taxon>Methylococcaceae</taxon>
        <taxon>Methylomonas</taxon>
    </lineage>
</organism>